<dbReference type="KEGG" id="cput:CONPUDRAFT_68630"/>
<dbReference type="Pfam" id="PF00067">
    <property type="entry name" value="p450"/>
    <property type="match status" value="2"/>
</dbReference>
<keyword evidence="9 14" id="KW-0560">Oxidoreductase</keyword>
<proteinExistence type="inferred from homology"/>
<comment type="pathway">
    <text evidence="3">Secondary metabolite biosynthesis.</text>
</comment>
<keyword evidence="8" id="KW-1133">Transmembrane helix</keyword>
<dbReference type="InterPro" id="IPR050364">
    <property type="entry name" value="Cytochrome_P450_fung"/>
</dbReference>
<evidence type="ECO:0000313" key="18">
    <source>
        <dbReference type="Proteomes" id="UP000053558"/>
    </source>
</evidence>
<feature type="signal peptide" evidence="16">
    <location>
        <begin position="1"/>
        <end position="16"/>
    </location>
</feature>
<evidence type="ECO:0000256" key="4">
    <source>
        <dbReference type="ARBA" id="ARBA00010617"/>
    </source>
</evidence>
<evidence type="ECO:0000256" key="10">
    <source>
        <dbReference type="ARBA" id="ARBA00023004"/>
    </source>
</evidence>
<dbReference type="PANTHER" id="PTHR46300">
    <property type="entry name" value="P450, PUTATIVE (EUROFUNG)-RELATED-RELATED"/>
    <property type="match status" value="1"/>
</dbReference>
<keyword evidence="6" id="KW-0812">Transmembrane</keyword>
<organism evidence="17 18">
    <name type="scientific">Coniophora puteana (strain RWD-64-598)</name>
    <name type="common">Brown rot fungus</name>
    <dbReference type="NCBI Taxonomy" id="741705"/>
    <lineage>
        <taxon>Eukaryota</taxon>
        <taxon>Fungi</taxon>
        <taxon>Dikarya</taxon>
        <taxon>Basidiomycota</taxon>
        <taxon>Agaricomycotina</taxon>
        <taxon>Agaricomycetes</taxon>
        <taxon>Agaricomycetidae</taxon>
        <taxon>Boletales</taxon>
        <taxon>Coniophorineae</taxon>
        <taxon>Coniophoraceae</taxon>
        <taxon>Coniophora</taxon>
    </lineage>
</organism>
<dbReference type="AlphaFoldDB" id="A0A5M3N3S7"/>
<evidence type="ECO:0000256" key="8">
    <source>
        <dbReference type="ARBA" id="ARBA00022989"/>
    </source>
</evidence>
<dbReference type="InterPro" id="IPR017972">
    <property type="entry name" value="Cyt_P450_CS"/>
</dbReference>
<dbReference type="PROSITE" id="PS00086">
    <property type="entry name" value="CYTOCHROME_P450"/>
    <property type="match status" value="1"/>
</dbReference>
<dbReference type="GO" id="GO:0005506">
    <property type="term" value="F:iron ion binding"/>
    <property type="evidence" value="ECO:0007669"/>
    <property type="project" value="InterPro"/>
</dbReference>
<dbReference type="RefSeq" id="XP_007762633.1">
    <property type="nucleotide sequence ID" value="XM_007764443.1"/>
</dbReference>
<feature type="chain" id="PRO_5024418421" evidence="16">
    <location>
        <begin position="17"/>
        <end position="511"/>
    </location>
</feature>
<dbReference type="PRINTS" id="PR00463">
    <property type="entry name" value="EP450I"/>
</dbReference>
<evidence type="ECO:0000256" key="16">
    <source>
        <dbReference type="SAM" id="SignalP"/>
    </source>
</evidence>
<sequence length="511" mass="58134">MATAIVISVLAICTIAKWVRDKGSRLPLPPGPTGFPIVGNTLHINTEKPHLTFSNWRSRYDVTRGDIIYCKIWGQDTIIVCSEKIARDLLDKRSSNYSDKSLVAESRAYNLDFNTGWIPYSDKWRLHRRIYHQALRQEIVPKYRPMQLRQAHKLLEDLLDRPDAFEVHLQAYASPIIHGVLIWMLKFLYIRHAAAIIMSVIYGYETRSHNDQMVSVIEKANDFIIPFGTPPAMGLIKAFPFLLKIPTWFPGGWIRQAVISGKKHVDTMLELPYQYVKQSLASGTAPASMVGDMLQRAEAQVVPEVYEECVRNTAGAAFSGANVLIDTWEIHHDASRFPEPHLFKPERYLNGDGSLTDDMSHMMVFGLGRRVCPGRHLALASVWSAMTCMLAAFTFEKARDSDGSEIEINPRWTIGLTRSKDCKGAVVKIGCPKHARRKRSQRHLATDFKPFLLSQSLDRRLRAVFSYVLLADIRWIDFQEEPDIAGQESEELRNPQRGDLTYQKNSEGLIP</sequence>
<dbReference type="InterPro" id="IPR001128">
    <property type="entry name" value="Cyt_P450"/>
</dbReference>
<dbReference type="InterPro" id="IPR002401">
    <property type="entry name" value="Cyt_P450_E_grp-I"/>
</dbReference>
<dbReference type="GeneID" id="19208663"/>
<comment type="cofactor">
    <cofactor evidence="1 13">
        <name>heme</name>
        <dbReference type="ChEBI" id="CHEBI:30413"/>
    </cofactor>
</comment>
<keyword evidence="16" id="KW-0732">Signal</keyword>
<dbReference type="Proteomes" id="UP000053558">
    <property type="component" value="Unassembled WGS sequence"/>
</dbReference>
<evidence type="ECO:0000313" key="17">
    <source>
        <dbReference type="EMBL" id="EIW86006.1"/>
    </source>
</evidence>
<name>A0A5M3N3S7_CONPW</name>
<dbReference type="InterPro" id="IPR036396">
    <property type="entry name" value="Cyt_P450_sf"/>
</dbReference>
<dbReference type="GO" id="GO:0004497">
    <property type="term" value="F:monooxygenase activity"/>
    <property type="evidence" value="ECO:0007669"/>
    <property type="project" value="UniProtKB-KW"/>
</dbReference>
<dbReference type="OrthoDB" id="1055148at2759"/>
<gene>
    <name evidence="17" type="ORF">CONPUDRAFT_68630</name>
</gene>
<protein>
    <submittedName>
        <fullName evidence="17">Cytochrome P450</fullName>
    </submittedName>
</protein>
<keyword evidence="11 14" id="KW-0503">Monooxygenase</keyword>
<dbReference type="GO" id="GO:0020037">
    <property type="term" value="F:heme binding"/>
    <property type="evidence" value="ECO:0007669"/>
    <property type="project" value="InterPro"/>
</dbReference>
<evidence type="ECO:0000256" key="14">
    <source>
        <dbReference type="RuleBase" id="RU000461"/>
    </source>
</evidence>
<comment type="similarity">
    <text evidence="4 14">Belongs to the cytochrome P450 family.</text>
</comment>
<feature type="region of interest" description="Disordered" evidence="15">
    <location>
        <begin position="485"/>
        <end position="511"/>
    </location>
</feature>
<evidence type="ECO:0000256" key="11">
    <source>
        <dbReference type="ARBA" id="ARBA00023033"/>
    </source>
</evidence>
<accession>A0A5M3N3S7</accession>
<evidence type="ECO:0000256" key="5">
    <source>
        <dbReference type="ARBA" id="ARBA00022617"/>
    </source>
</evidence>
<evidence type="ECO:0000256" key="1">
    <source>
        <dbReference type="ARBA" id="ARBA00001971"/>
    </source>
</evidence>
<keyword evidence="12" id="KW-0472">Membrane</keyword>
<comment type="caution">
    <text evidence="17">The sequence shown here is derived from an EMBL/GenBank/DDBJ whole genome shotgun (WGS) entry which is preliminary data.</text>
</comment>
<feature type="binding site" description="axial binding residue" evidence="13">
    <location>
        <position position="372"/>
    </location>
    <ligand>
        <name>heme</name>
        <dbReference type="ChEBI" id="CHEBI:30413"/>
    </ligand>
    <ligandPart>
        <name>Fe</name>
        <dbReference type="ChEBI" id="CHEBI:18248"/>
    </ligandPart>
</feature>
<evidence type="ECO:0000256" key="12">
    <source>
        <dbReference type="ARBA" id="ARBA00023136"/>
    </source>
</evidence>
<keyword evidence="10 13" id="KW-0408">Iron</keyword>
<dbReference type="SUPFAM" id="SSF48264">
    <property type="entry name" value="Cytochrome P450"/>
    <property type="match status" value="1"/>
</dbReference>
<dbReference type="EMBL" id="JH711573">
    <property type="protein sequence ID" value="EIW86006.1"/>
    <property type="molecule type" value="Genomic_DNA"/>
</dbReference>
<keyword evidence="7 13" id="KW-0479">Metal-binding</keyword>
<evidence type="ECO:0000256" key="9">
    <source>
        <dbReference type="ARBA" id="ARBA00023002"/>
    </source>
</evidence>
<dbReference type="Gene3D" id="1.10.630.10">
    <property type="entry name" value="Cytochrome P450"/>
    <property type="match status" value="2"/>
</dbReference>
<dbReference type="PANTHER" id="PTHR46300:SF2">
    <property type="entry name" value="CYTOCHROME P450 MONOOXYGENASE ALNH-RELATED"/>
    <property type="match status" value="1"/>
</dbReference>
<dbReference type="GO" id="GO:0016705">
    <property type="term" value="F:oxidoreductase activity, acting on paired donors, with incorporation or reduction of molecular oxygen"/>
    <property type="evidence" value="ECO:0007669"/>
    <property type="project" value="InterPro"/>
</dbReference>
<comment type="subcellular location">
    <subcellularLocation>
        <location evidence="2">Membrane</location>
        <topology evidence="2">Single-pass membrane protein</topology>
    </subcellularLocation>
</comment>
<evidence type="ECO:0000256" key="3">
    <source>
        <dbReference type="ARBA" id="ARBA00005179"/>
    </source>
</evidence>
<evidence type="ECO:0000256" key="15">
    <source>
        <dbReference type="SAM" id="MobiDB-lite"/>
    </source>
</evidence>
<evidence type="ECO:0000256" key="7">
    <source>
        <dbReference type="ARBA" id="ARBA00022723"/>
    </source>
</evidence>
<reference evidence="18" key="1">
    <citation type="journal article" date="2012" name="Science">
        <title>The Paleozoic origin of enzymatic lignin decomposition reconstructed from 31 fungal genomes.</title>
        <authorList>
            <person name="Floudas D."/>
            <person name="Binder M."/>
            <person name="Riley R."/>
            <person name="Barry K."/>
            <person name="Blanchette R.A."/>
            <person name="Henrissat B."/>
            <person name="Martinez A.T."/>
            <person name="Otillar R."/>
            <person name="Spatafora J.W."/>
            <person name="Yadav J.S."/>
            <person name="Aerts A."/>
            <person name="Benoit I."/>
            <person name="Boyd A."/>
            <person name="Carlson A."/>
            <person name="Copeland A."/>
            <person name="Coutinho P.M."/>
            <person name="de Vries R.P."/>
            <person name="Ferreira P."/>
            <person name="Findley K."/>
            <person name="Foster B."/>
            <person name="Gaskell J."/>
            <person name="Glotzer D."/>
            <person name="Gorecki P."/>
            <person name="Heitman J."/>
            <person name="Hesse C."/>
            <person name="Hori C."/>
            <person name="Igarashi K."/>
            <person name="Jurgens J.A."/>
            <person name="Kallen N."/>
            <person name="Kersten P."/>
            <person name="Kohler A."/>
            <person name="Kuees U."/>
            <person name="Kumar T.K.A."/>
            <person name="Kuo A."/>
            <person name="LaButti K."/>
            <person name="Larrondo L.F."/>
            <person name="Lindquist E."/>
            <person name="Ling A."/>
            <person name="Lombard V."/>
            <person name="Lucas S."/>
            <person name="Lundell T."/>
            <person name="Martin R."/>
            <person name="McLaughlin D.J."/>
            <person name="Morgenstern I."/>
            <person name="Morin E."/>
            <person name="Murat C."/>
            <person name="Nagy L.G."/>
            <person name="Nolan M."/>
            <person name="Ohm R.A."/>
            <person name="Patyshakuliyeva A."/>
            <person name="Rokas A."/>
            <person name="Ruiz-Duenas F.J."/>
            <person name="Sabat G."/>
            <person name="Salamov A."/>
            <person name="Samejima M."/>
            <person name="Schmutz J."/>
            <person name="Slot J.C."/>
            <person name="St John F."/>
            <person name="Stenlid J."/>
            <person name="Sun H."/>
            <person name="Sun S."/>
            <person name="Syed K."/>
            <person name="Tsang A."/>
            <person name="Wiebenga A."/>
            <person name="Young D."/>
            <person name="Pisabarro A."/>
            <person name="Eastwood D.C."/>
            <person name="Martin F."/>
            <person name="Cullen D."/>
            <person name="Grigoriev I.V."/>
            <person name="Hibbett D.S."/>
        </authorList>
    </citation>
    <scope>NUCLEOTIDE SEQUENCE [LARGE SCALE GENOMIC DNA]</scope>
    <source>
        <strain evidence="18">RWD-64-598 SS2</strain>
    </source>
</reference>
<evidence type="ECO:0000256" key="2">
    <source>
        <dbReference type="ARBA" id="ARBA00004167"/>
    </source>
</evidence>
<evidence type="ECO:0000256" key="6">
    <source>
        <dbReference type="ARBA" id="ARBA00022692"/>
    </source>
</evidence>
<keyword evidence="18" id="KW-1185">Reference proteome</keyword>
<keyword evidence="5 13" id="KW-0349">Heme</keyword>
<feature type="compositionally biased region" description="Polar residues" evidence="15">
    <location>
        <begin position="502"/>
        <end position="511"/>
    </location>
</feature>
<evidence type="ECO:0000256" key="13">
    <source>
        <dbReference type="PIRSR" id="PIRSR602401-1"/>
    </source>
</evidence>